<dbReference type="InterPro" id="IPR032710">
    <property type="entry name" value="NTF2-like_dom_sf"/>
</dbReference>
<gene>
    <name evidence="2" type="ORF">HELGO_WM2635</name>
</gene>
<dbReference type="InterPro" id="IPR048469">
    <property type="entry name" value="YchJ-like_M"/>
</dbReference>
<proteinExistence type="predicted"/>
<dbReference type="AlphaFoldDB" id="A0A6S6S137"/>
<organism evidence="2">
    <name type="scientific">uncultured Campylobacterales bacterium</name>
    <dbReference type="NCBI Taxonomy" id="352960"/>
    <lineage>
        <taxon>Bacteria</taxon>
        <taxon>Pseudomonadati</taxon>
        <taxon>Campylobacterota</taxon>
        <taxon>Epsilonproteobacteria</taxon>
        <taxon>Campylobacterales</taxon>
        <taxon>environmental samples</taxon>
    </lineage>
</organism>
<name>A0A6S6S137_9BACT</name>
<sequence>MPYHKGAAPKNALLLMKSRYCAYATQNSNYIIKTTHKNNDDFTEDKAKWNKSIKAFCTQTEFLGLEIIKADLNDDISYVTFKAKLSTGDILEKSRFVFEDGVWLYESGDML</sequence>
<dbReference type="SUPFAM" id="SSF54427">
    <property type="entry name" value="NTF2-like"/>
    <property type="match status" value="1"/>
</dbReference>
<dbReference type="Gene3D" id="3.10.450.50">
    <property type="match status" value="1"/>
</dbReference>
<dbReference type="Pfam" id="PF17775">
    <property type="entry name" value="YchJ_M-like"/>
    <property type="match status" value="1"/>
</dbReference>
<accession>A0A6S6S137</accession>
<feature type="domain" description="YchJ-like middle NTF2-like" evidence="1">
    <location>
        <begin position="12"/>
        <end position="108"/>
    </location>
</feature>
<dbReference type="PANTHER" id="PTHR33747:SF1">
    <property type="entry name" value="ADENYLATE CYCLASE-ASSOCIATED CAP C-TERMINAL DOMAIN-CONTAINING PROTEIN"/>
    <property type="match status" value="1"/>
</dbReference>
<dbReference type="PANTHER" id="PTHR33747">
    <property type="entry name" value="UPF0225 PROTEIN SCO1677"/>
    <property type="match status" value="1"/>
</dbReference>
<evidence type="ECO:0000259" key="1">
    <source>
        <dbReference type="Pfam" id="PF17775"/>
    </source>
</evidence>
<evidence type="ECO:0000313" key="2">
    <source>
        <dbReference type="EMBL" id="CAA6803180.1"/>
    </source>
</evidence>
<protein>
    <recommendedName>
        <fullName evidence="1">YchJ-like middle NTF2-like domain-containing protein</fullName>
    </recommendedName>
</protein>
<reference evidence="2" key="1">
    <citation type="submission" date="2020-01" db="EMBL/GenBank/DDBJ databases">
        <authorList>
            <person name="Meier V. D."/>
            <person name="Meier V D."/>
        </authorList>
    </citation>
    <scope>NUCLEOTIDE SEQUENCE</scope>
    <source>
        <strain evidence="2">HLG_WM_MAG_12</strain>
    </source>
</reference>
<dbReference type="EMBL" id="CACVAW010000010">
    <property type="protein sequence ID" value="CAA6803180.1"/>
    <property type="molecule type" value="Genomic_DNA"/>
</dbReference>